<proteinExistence type="inferred from homology"/>
<dbReference type="FunFam" id="3.20.20.140:FF:000005">
    <property type="entry name" value="TatD family hydrolase"/>
    <property type="match status" value="1"/>
</dbReference>
<comment type="caution">
    <text evidence="5">The sequence shown here is derived from an EMBL/GenBank/DDBJ whole genome shotgun (WGS) entry which is preliminary data.</text>
</comment>
<evidence type="ECO:0000256" key="4">
    <source>
        <dbReference type="PIRSR" id="PIRSR005902-1"/>
    </source>
</evidence>
<dbReference type="SUPFAM" id="SSF51556">
    <property type="entry name" value="Metallo-dependent hydrolases"/>
    <property type="match status" value="1"/>
</dbReference>
<dbReference type="GO" id="GO:0005829">
    <property type="term" value="C:cytosol"/>
    <property type="evidence" value="ECO:0007669"/>
    <property type="project" value="TreeGrafter"/>
</dbReference>
<dbReference type="PROSITE" id="PS01091">
    <property type="entry name" value="TATD_3"/>
    <property type="match status" value="1"/>
</dbReference>
<dbReference type="RefSeq" id="WP_124793895.1">
    <property type="nucleotide sequence ID" value="NZ_RQYC01000001.1"/>
</dbReference>
<name>A0A3P2AC01_9NEIS</name>
<keyword evidence="3" id="KW-0378">Hydrolase</keyword>
<evidence type="ECO:0000313" key="6">
    <source>
        <dbReference type="Proteomes" id="UP000269923"/>
    </source>
</evidence>
<dbReference type="GO" id="GO:0016788">
    <property type="term" value="F:hydrolase activity, acting on ester bonds"/>
    <property type="evidence" value="ECO:0007669"/>
    <property type="project" value="InterPro"/>
</dbReference>
<evidence type="ECO:0000313" key="5">
    <source>
        <dbReference type="EMBL" id="RRD91720.1"/>
    </source>
</evidence>
<feature type="binding site" evidence="4">
    <location>
        <position position="98"/>
    </location>
    <ligand>
        <name>a divalent metal cation</name>
        <dbReference type="ChEBI" id="CHEBI:60240"/>
        <label>1</label>
    </ligand>
</feature>
<dbReference type="Pfam" id="PF01026">
    <property type="entry name" value="TatD_DNase"/>
    <property type="match status" value="1"/>
</dbReference>
<dbReference type="STRING" id="1121352.GCA_000620925_00384"/>
<dbReference type="Gene3D" id="3.20.20.140">
    <property type="entry name" value="Metal-dependent hydrolases"/>
    <property type="match status" value="1"/>
</dbReference>
<dbReference type="Proteomes" id="UP000269923">
    <property type="component" value="Unassembled WGS sequence"/>
</dbReference>
<keyword evidence="6" id="KW-1185">Reference proteome</keyword>
<dbReference type="PIRSF" id="PIRSF005902">
    <property type="entry name" value="DNase_TatD"/>
    <property type="match status" value="1"/>
</dbReference>
<dbReference type="EMBL" id="RQYC01000001">
    <property type="protein sequence ID" value="RRD91720.1"/>
    <property type="molecule type" value="Genomic_DNA"/>
</dbReference>
<feature type="binding site" evidence="4">
    <location>
        <position position="136"/>
    </location>
    <ligand>
        <name>a divalent metal cation</name>
        <dbReference type="ChEBI" id="CHEBI:60240"/>
        <label>2</label>
    </ligand>
</feature>
<dbReference type="OrthoDB" id="9810005at2"/>
<comment type="similarity">
    <text evidence="1">Belongs to the metallo-dependent hydrolases superfamily. TatD-type hydrolase family.</text>
</comment>
<dbReference type="AlphaFoldDB" id="A0A3P2AC01"/>
<dbReference type="PANTHER" id="PTHR46124">
    <property type="entry name" value="D-AMINOACYL-TRNA DEACYLASE"/>
    <property type="match status" value="1"/>
</dbReference>
<evidence type="ECO:0000256" key="2">
    <source>
        <dbReference type="ARBA" id="ARBA00022723"/>
    </source>
</evidence>
<organism evidence="5 6">
    <name type="scientific">Conchiformibius steedae</name>
    <dbReference type="NCBI Taxonomy" id="153493"/>
    <lineage>
        <taxon>Bacteria</taxon>
        <taxon>Pseudomonadati</taxon>
        <taxon>Pseudomonadota</taxon>
        <taxon>Betaproteobacteria</taxon>
        <taxon>Neisseriales</taxon>
        <taxon>Neisseriaceae</taxon>
        <taxon>Conchiformibius</taxon>
    </lineage>
</organism>
<accession>A0A3P2AC01</accession>
<dbReference type="InterPro" id="IPR001130">
    <property type="entry name" value="TatD-like"/>
</dbReference>
<evidence type="ECO:0000256" key="3">
    <source>
        <dbReference type="ARBA" id="ARBA00022801"/>
    </source>
</evidence>
<evidence type="ECO:0000256" key="1">
    <source>
        <dbReference type="ARBA" id="ARBA00009275"/>
    </source>
</evidence>
<feature type="binding site" evidence="4">
    <location>
        <position position="14"/>
    </location>
    <ligand>
        <name>a divalent metal cation</name>
        <dbReference type="ChEBI" id="CHEBI:60240"/>
        <label>1</label>
    </ligand>
</feature>
<dbReference type="GO" id="GO:0046872">
    <property type="term" value="F:metal ion binding"/>
    <property type="evidence" value="ECO:0007669"/>
    <property type="project" value="UniProtKB-KW"/>
</dbReference>
<sequence length="258" mass="28270">MSAETGALTDSHCHLAEDVLFTQLPDIIAAAKQAGVSRFLVPAVRRRDWERVIQLSRLPEVCAAALGLHPWFDVENPADDLAALAQALQQHPALWVGEIGLDFHHATDAEARARQTQRFVAQLDLAQQYQRPIVLHHVRASAAVFAAFQQTGFKQGGIAHAFSGSVETAQLFIKQGFKIGIGMMLLNPNAKKLRHAAAVLPLDALVLETDSPFMLRDAVNTPANVRQVAETLAQLRGESLTHIAMQTEANLNRLFLKN</sequence>
<feature type="binding site" evidence="4">
    <location>
        <position position="160"/>
    </location>
    <ligand>
        <name>a divalent metal cation</name>
        <dbReference type="ChEBI" id="CHEBI:60240"/>
        <label>2</label>
    </ligand>
</feature>
<reference evidence="5 6" key="1">
    <citation type="submission" date="2018-11" db="EMBL/GenBank/DDBJ databases">
        <title>Genomes From Bacteria Associated with the Canine Oral Cavity: a Test Case for Automated Genome-Based Taxonomic Assignment.</title>
        <authorList>
            <person name="Coil D.A."/>
            <person name="Jospin G."/>
            <person name="Darling A.E."/>
            <person name="Wallis C."/>
            <person name="Davis I.J."/>
            <person name="Harris S."/>
            <person name="Eisen J.A."/>
            <person name="Holcombe L.J."/>
            <person name="O'Flynn C."/>
        </authorList>
    </citation>
    <scope>NUCLEOTIDE SEQUENCE [LARGE SCALE GENOMIC DNA]</scope>
    <source>
        <strain evidence="5 6">COT-280</strain>
    </source>
</reference>
<protein>
    <submittedName>
        <fullName evidence="5">TatD family deoxyribonuclease</fullName>
    </submittedName>
</protein>
<dbReference type="CDD" id="cd01310">
    <property type="entry name" value="TatD_DNAse"/>
    <property type="match status" value="1"/>
</dbReference>
<feature type="binding site" evidence="4">
    <location>
        <position position="12"/>
    </location>
    <ligand>
        <name>a divalent metal cation</name>
        <dbReference type="ChEBI" id="CHEBI:60240"/>
        <label>1</label>
    </ligand>
</feature>
<dbReference type="InterPro" id="IPR018228">
    <property type="entry name" value="DNase_TatD-rel_CS"/>
</dbReference>
<dbReference type="PANTHER" id="PTHR46124:SF3">
    <property type="entry name" value="HYDROLASE"/>
    <property type="match status" value="1"/>
</dbReference>
<keyword evidence="2 4" id="KW-0479">Metal-binding</keyword>
<dbReference type="InterPro" id="IPR032466">
    <property type="entry name" value="Metal_Hydrolase"/>
</dbReference>
<feature type="binding site" evidence="4">
    <location>
        <position position="210"/>
    </location>
    <ligand>
        <name>a divalent metal cation</name>
        <dbReference type="ChEBI" id="CHEBI:60240"/>
        <label>1</label>
    </ligand>
</feature>
<gene>
    <name evidence="5" type="ORF">EII21_01470</name>
</gene>